<evidence type="ECO:0000313" key="1">
    <source>
        <dbReference type="Ensembl" id="ENSSMRP00000002375.1"/>
    </source>
</evidence>
<dbReference type="GeneTree" id="ENSGT00960000189696"/>
<accession>A0A8D0B2H5</accession>
<reference evidence="1" key="1">
    <citation type="submission" date="2025-05" db="UniProtKB">
        <authorList>
            <consortium name="Ensembl"/>
        </authorList>
    </citation>
    <scope>IDENTIFICATION</scope>
</reference>
<evidence type="ECO:0000313" key="2">
    <source>
        <dbReference type="Proteomes" id="UP000694421"/>
    </source>
</evidence>
<proteinExistence type="predicted"/>
<dbReference type="Gene3D" id="3.60.10.10">
    <property type="entry name" value="Endonuclease/exonuclease/phosphatase"/>
    <property type="match status" value="1"/>
</dbReference>
<dbReference type="AlphaFoldDB" id="A0A8D0B2H5"/>
<dbReference type="SUPFAM" id="SSF56219">
    <property type="entry name" value="DNase I-like"/>
    <property type="match status" value="1"/>
</dbReference>
<keyword evidence="2" id="KW-1185">Reference proteome</keyword>
<dbReference type="Proteomes" id="UP000694421">
    <property type="component" value="Unplaced"/>
</dbReference>
<sequence>MKITLVSIYSPNANQKHYIKKVLRKVNEYAEGEVLIAEDYNMELTSQRCKGNKKLNIDGYGLMDLMNIESGVSRYTYYSGRHNTYSKIDYILGKKTNKIQVKEGKTLPLYGYQTMHL</sequence>
<dbReference type="InterPro" id="IPR036691">
    <property type="entry name" value="Endo/exonu/phosph_ase_sf"/>
</dbReference>
<organism evidence="1 2">
    <name type="scientific">Salvator merianae</name>
    <name type="common">Argentine black and white tegu</name>
    <name type="synonym">Tupinambis merianae</name>
    <dbReference type="NCBI Taxonomy" id="96440"/>
    <lineage>
        <taxon>Eukaryota</taxon>
        <taxon>Metazoa</taxon>
        <taxon>Chordata</taxon>
        <taxon>Craniata</taxon>
        <taxon>Vertebrata</taxon>
        <taxon>Euteleostomi</taxon>
        <taxon>Lepidosauria</taxon>
        <taxon>Squamata</taxon>
        <taxon>Bifurcata</taxon>
        <taxon>Unidentata</taxon>
        <taxon>Episquamata</taxon>
        <taxon>Laterata</taxon>
        <taxon>Teiioidea</taxon>
        <taxon>Teiidae</taxon>
        <taxon>Salvator</taxon>
    </lineage>
</organism>
<dbReference type="Ensembl" id="ENSSMRT00000002841.1">
    <property type="protein sequence ID" value="ENSSMRP00000002375.1"/>
    <property type="gene ID" value="ENSSMRG00000002039.1"/>
</dbReference>
<protein>
    <submittedName>
        <fullName evidence="1">Uncharacterized protein</fullName>
    </submittedName>
</protein>
<dbReference type="Ensembl" id="ENSSMRT00000002789.1">
    <property type="protein sequence ID" value="ENSSMRP00000002339.1"/>
    <property type="gene ID" value="ENSSMRG00000002002.1"/>
</dbReference>
<name>A0A8D0B2H5_SALMN</name>